<evidence type="ECO:0000256" key="3">
    <source>
        <dbReference type="ARBA" id="ARBA00023125"/>
    </source>
</evidence>
<dbReference type="AlphaFoldDB" id="A0A1S8ST28"/>
<dbReference type="PANTHER" id="PTHR30126:SF40">
    <property type="entry name" value="HTH-TYPE TRANSCRIPTIONAL REGULATOR GLTR"/>
    <property type="match status" value="1"/>
</dbReference>
<dbReference type="SUPFAM" id="SSF46785">
    <property type="entry name" value="Winged helix' DNA-binding domain"/>
    <property type="match status" value="1"/>
</dbReference>
<gene>
    <name evidence="6" type="ORF">B0H41_003325</name>
    <name evidence="7" type="ORF">DFH45_001283</name>
</gene>
<dbReference type="InterPro" id="IPR036390">
    <property type="entry name" value="WH_DNA-bd_sf"/>
</dbReference>
<dbReference type="Pfam" id="PF03466">
    <property type="entry name" value="LysR_substrate"/>
    <property type="match status" value="1"/>
</dbReference>
<dbReference type="Gene3D" id="3.40.190.290">
    <property type="match status" value="1"/>
</dbReference>
<dbReference type="InterPro" id="IPR036388">
    <property type="entry name" value="WH-like_DNA-bd_sf"/>
</dbReference>
<dbReference type="Pfam" id="PF00126">
    <property type="entry name" value="HTH_1"/>
    <property type="match status" value="1"/>
</dbReference>
<evidence type="ECO:0000256" key="1">
    <source>
        <dbReference type="ARBA" id="ARBA00009437"/>
    </source>
</evidence>
<protein>
    <submittedName>
        <fullName evidence="7">DNA-binding transcriptional LysR family regulator</fullName>
    </submittedName>
</protein>
<comment type="caution">
    <text evidence="7">The sequence shown here is derived from an EMBL/GenBank/DDBJ whole genome shotgun (WGS) entry which is preliminary data.</text>
</comment>
<dbReference type="PROSITE" id="PS50931">
    <property type="entry name" value="HTH_LYSR"/>
    <property type="match status" value="1"/>
</dbReference>
<dbReference type="PANTHER" id="PTHR30126">
    <property type="entry name" value="HTH-TYPE TRANSCRIPTIONAL REGULATOR"/>
    <property type="match status" value="1"/>
</dbReference>
<evidence type="ECO:0000256" key="2">
    <source>
        <dbReference type="ARBA" id="ARBA00023015"/>
    </source>
</evidence>
<organism evidence="7 8">
    <name type="scientific">Clostridium beijerinckii</name>
    <name type="common">Clostridium MP</name>
    <dbReference type="NCBI Taxonomy" id="1520"/>
    <lineage>
        <taxon>Bacteria</taxon>
        <taxon>Bacillati</taxon>
        <taxon>Bacillota</taxon>
        <taxon>Clostridia</taxon>
        <taxon>Eubacteriales</taxon>
        <taxon>Clostridiaceae</taxon>
        <taxon>Clostridium</taxon>
    </lineage>
</organism>
<reference evidence="6" key="2">
    <citation type="submission" date="2020-05" db="EMBL/GenBank/DDBJ databases">
        <authorList>
            <person name="Brown S."/>
            <person name="Huntemann M."/>
            <person name="Clum A."/>
            <person name="Spunde A."/>
            <person name="Palaniappan K."/>
            <person name="Ritter S."/>
            <person name="Mikhailova N."/>
            <person name="Chen I.-M."/>
            <person name="Stamatis D."/>
            <person name="Reddy T."/>
            <person name="O'Malley R."/>
            <person name="Daum C."/>
            <person name="Shapiro N."/>
            <person name="Ivanova N."/>
            <person name="Kyrpides N."/>
            <person name="Woyke T."/>
        </authorList>
    </citation>
    <scope>NUCLEOTIDE SEQUENCE</scope>
    <source>
        <strain evidence="6">DJ080</strain>
    </source>
</reference>
<reference evidence="7" key="1">
    <citation type="submission" date="2020-05" db="EMBL/GenBank/DDBJ databases">
        <title>Genomic insights into acetone-butanol-ethanol (ABE) fermentation by sequencing solventogenic clostridia strains.</title>
        <authorList>
            <person name="Brown S."/>
        </authorList>
    </citation>
    <scope>NUCLEOTIDE SEQUENCE</scope>
    <source>
        <strain evidence="7">DJ126</strain>
    </source>
</reference>
<dbReference type="PRINTS" id="PR00039">
    <property type="entry name" value="HTHLYSR"/>
</dbReference>
<evidence type="ECO:0000259" key="5">
    <source>
        <dbReference type="PROSITE" id="PS50931"/>
    </source>
</evidence>
<evidence type="ECO:0000313" key="8">
    <source>
        <dbReference type="Proteomes" id="UP000821656"/>
    </source>
</evidence>
<dbReference type="SUPFAM" id="SSF53850">
    <property type="entry name" value="Periplasmic binding protein-like II"/>
    <property type="match status" value="1"/>
</dbReference>
<dbReference type="InterPro" id="IPR005119">
    <property type="entry name" value="LysR_subst-bd"/>
</dbReference>
<evidence type="ECO:0000313" key="7">
    <source>
        <dbReference type="EMBL" id="NRV08320.1"/>
    </source>
</evidence>
<keyword evidence="3 7" id="KW-0238">DNA-binding</keyword>
<dbReference type="EMBL" id="JABSWW010000001">
    <property type="protein sequence ID" value="NRT89646.1"/>
    <property type="molecule type" value="Genomic_DNA"/>
</dbReference>
<name>A0A1S8ST28_CLOBE</name>
<proteinExistence type="inferred from homology"/>
<evidence type="ECO:0000256" key="4">
    <source>
        <dbReference type="ARBA" id="ARBA00023163"/>
    </source>
</evidence>
<comment type="similarity">
    <text evidence="1">Belongs to the LysR transcriptional regulatory family.</text>
</comment>
<dbReference type="EMBL" id="JABSXK010000001">
    <property type="protein sequence ID" value="NRV08320.1"/>
    <property type="molecule type" value="Genomic_DNA"/>
</dbReference>
<keyword evidence="2" id="KW-0805">Transcription regulation</keyword>
<dbReference type="Proteomes" id="UP000821656">
    <property type="component" value="Unassembled WGS sequence"/>
</dbReference>
<dbReference type="Proteomes" id="UP001193748">
    <property type="component" value="Unassembled WGS sequence"/>
</dbReference>
<dbReference type="InterPro" id="IPR000847">
    <property type="entry name" value="LysR_HTH_N"/>
</dbReference>
<reference evidence="6" key="3">
    <citation type="journal article" date="2022" name="Nat. Biotechnol.">
        <title>Carbon-negative production of acetone and isopropanol by gas fermentation at industrial pilot scale.</title>
        <authorList>
            <person name="Liew F.E."/>
            <person name="Nogle R."/>
            <person name="Abdalla T."/>
            <person name="Rasor B.J."/>
            <person name="Canter C."/>
            <person name="Jensen R.O."/>
            <person name="Wang L."/>
            <person name="Strutz J."/>
            <person name="Chirania P."/>
            <person name="De Tissera S."/>
            <person name="Mueller A.P."/>
            <person name="Ruan Z."/>
            <person name="Gao A."/>
            <person name="Tran L."/>
            <person name="Engle N.L."/>
            <person name="Bromley J.C."/>
            <person name="Daniell J."/>
            <person name="Conrado R."/>
            <person name="Tschaplinski T.J."/>
            <person name="Giannone R.J."/>
            <person name="Hettich R.L."/>
            <person name="Karim A.S."/>
            <person name="Simpson S.D."/>
            <person name="Brown S.D."/>
            <person name="Leang C."/>
            <person name="Jewett M.C."/>
            <person name="Kopke M."/>
        </authorList>
    </citation>
    <scope>NUCLEOTIDE SEQUENCE</scope>
    <source>
        <strain evidence="6">DJ080</strain>
    </source>
</reference>
<accession>A0A1S8ST28</accession>
<dbReference type="RefSeq" id="WP_017209457.1">
    <property type="nucleotide sequence ID" value="NZ_CP016090.1"/>
</dbReference>
<dbReference type="FunFam" id="1.10.10.10:FF:000001">
    <property type="entry name" value="LysR family transcriptional regulator"/>
    <property type="match status" value="1"/>
</dbReference>
<keyword evidence="4" id="KW-0804">Transcription</keyword>
<evidence type="ECO:0000313" key="6">
    <source>
        <dbReference type="EMBL" id="NRT89646.1"/>
    </source>
</evidence>
<dbReference type="GO" id="GO:0003700">
    <property type="term" value="F:DNA-binding transcription factor activity"/>
    <property type="evidence" value="ECO:0007669"/>
    <property type="project" value="InterPro"/>
</dbReference>
<dbReference type="GO" id="GO:0000976">
    <property type="term" value="F:transcription cis-regulatory region binding"/>
    <property type="evidence" value="ECO:0007669"/>
    <property type="project" value="TreeGrafter"/>
</dbReference>
<dbReference type="Gene3D" id="1.10.10.10">
    <property type="entry name" value="Winged helix-like DNA-binding domain superfamily/Winged helix DNA-binding domain"/>
    <property type="match status" value="1"/>
</dbReference>
<sequence>MESSELRIFRAVAQAGSITKAAQALGYVQSNVTARIQQLESDLNTQLFYRQRGMILTPTGEKLLAYAEKIIYLLDEADKALNDCCDPSGSLSIGAVHTVSAIRLPEILSQYHKAYPKVDLSLITSQSDELIYKIKHFQLDGAFVKAQSFSDENIVSELVVEETLVLISSPKYDNIEDLYSKPFLMSTAGCPNRTQLENWLKSKSIHNIRYMEFNNLTSIIEGVIADLGASFVPKSTIEDYEKKGLLKSFSVPDKYNTTKTFFIRRKDSLMTNSLSKFIEMTELNTPYKRT</sequence>
<feature type="domain" description="HTH lysR-type" evidence="5">
    <location>
        <begin position="1"/>
        <end position="57"/>
    </location>
</feature>